<dbReference type="NCBIfam" id="TIGR03317">
    <property type="entry name" value="ygfZ_signature"/>
    <property type="match status" value="1"/>
</dbReference>
<keyword evidence="1" id="KW-0809">Transit peptide</keyword>
<evidence type="ECO:0000256" key="3">
    <source>
        <dbReference type="SAM" id="MobiDB-lite"/>
    </source>
</evidence>
<name>A0A9D2CAZ8_9MICO</name>
<evidence type="ECO:0000256" key="1">
    <source>
        <dbReference type="ARBA" id="ARBA00022946"/>
    </source>
</evidence>
<dbReference type="Pfam" id="PF08669">
    <property type="entry name" value="GCV_T_C"/>
    <property type="match status" value="1"/>
</dbReference>
<organism evidence="5 6">
    <name type="scientific">Candidatus Agrococcus pullicola</name>
    <dbReference type="NCBI Taxonomy" id="2838429"/>
    <lineage>
        <taxon>Bacteria</taxon>
        <taxon>Bacillati</taxon>
        <taxon>Actinomycetota</taxon>
        <taxon>Actinomycetes</taxon>
        <taxon>Micrococcales</taxon>
        <taxon>Microbacteriaceae</taxon>
        <taxon>Agrococcus</taxon>
    </lineage>
</organism>
<dbReference type="Gene3D" id="3.30.1360.120">
    <property type="entry name" value="Probable tRNA modification gtpase trme, domain 1"/>
    <property type="match status" value="1"/>
</dbReference>
<dbReference type="InterPro" id="IPR017703">
    <property type="entry name" value="YgfZ/GCV_T_CS"/>
</dbReference>
<feature type="domain" description="Aminomethyltransferase C-terminal" evidence="4">
    <location>
        <begin position="251"/>
        <end position="325"/>
    </location>
</feature>
<protein>
    <submittedName>
        <fullName evidence="5">Folate-binding protein</fullName>
    </submittedName>
</protein>
<dbReference type="PANTHER" id="PTHR22602">
    <property type="entry name" value="TRANSFERASE CAF17, MITOCHONDRIAL-RELATED"/>
    <property type="match status" value="1"/>
</dbReference>
<dbReference type="Proteomes" id="UP000824005">
    <property type="component" value="Unassembled WGS sequence"/>
</dbReference>
<dbReference type="EMBL" id="DXDC01000432">
    <property type="protein sequence ID" value="HIY67429.1"/>
    <property type="molecule type" value="Genomic_DNA"/>
</dbReference>
<evidence type="ECO:0000259" key="4">
    <source>
        <dbReference type="Pfam" id="PF08669"/>
    </source>
</evidence>
<dbReference type="InterPro" id="IPR029043">
    <property type="entry name" value="GcvT/YgfZ_C"/>
</dbReference>
<proteinExistence type="predicted"/>
<reference evidence="5" key="1">
    <citation type="journal article" date="2021" name="PeerJ">
        <title>Extensive microbial diversity within the chicken gut microbiome revealed by metagenomics and culture.</title>
        <authorList>
            <person name="Gilroy R."/>
            <person name="Ravi A."/>
            <person name="Getino M."/>
            <person name="Pursley I."/>
            <person name="Horton D.L."/>
            <person name="Alikhan N.F."/>
            <person name="Baker D."/>
            <person name="Gharbi K."/>
            <person name="Hall N."/>
            <person name="Watson M."/>
            <person name="Adriaenssens E.M."/>
            <person name="Foster-Nyarko E."/>
            <person name="Jarju S."/>
            <person name="Secka A."/>
            <person name="Antonio M."/>
            <person name="Oren A."/>
            <person name="Chaudhuri R.R."/>
            <person name="La Ragione R."/>
            <person name="Hildebrand F."/>
            <person name="Pallen M.J."/>
        </authorList>
    </citation>
    <scope>NUCLEOTIDE SEQUENCE</scope>
    <source>
        <strain evidence="5">ChiGjej1B1-98</strain>
    </source>
</reference>
<dbReference type="InterPro" id="IPR013977">
    <property type="entry name" value="GcvT_C"/>
</dbReference>
<feature type="region of interest" description="Disordered" evidence="3">
    <location>
        <begin position="328"/>
        <end position="354"/>
    </location>
</feature>
<dbReference type="AlphaFoldDB" id="A0A9D2CAZ8"/>
<dbReference type="InterPro" id="IPR045179">
    <property type="entry name" value="YgfZ/GcvT"/>
</dbReference>
<dbReference type="SUPFAM" id="SSF101790">
    <property type="entry name" value="Aminomethyltransferase beta-barrel domain"/>
    <property type="match status" value="1"/>
</dbReference>
<gene>
    <name evidence="5" type="ORF">H9830_14275</name>
</gene>
<sequence>MTTFADRQGAVLDDNGVPQHFGEPVREQRAFQRGAYVPLPREVIRLSGPDRLTWLDSITSQQLELAAGQSTENLVLSPQGKIEHAMRLVEDGESLWAIVDVGRAAPLIEFLKRMRFMRQVDIEPVADAIVVGVAGEIEAPAGTVWRDAWPEANEGGVRYGSYEADDPWSWREVIVAAEAAASLSATDVPVVGYGAYEAARVAAGRPSIADVDERTIPHELDWLATAVHLNKGCYRGQETVAKVHNLGAPPRRLTLLHLDGSDSVLPELGAEVTAGEKSAGHVTSVAYHYELGPIALALLKRGVDPEAVLTVHAGDDGTHEVTASQELLVPPGAGQANKPPRLPRLGAVKRPRRE</sequence>
<dbReference type="GO" id="GO:0016226">
    <property type="term" value="P:iron-sulfur cluster assembly"/>
    <property type="evidence" value="ECO:0007669"/>
    <property type="project" value="TreeGrafter"/>
</dbReference>
<comment type="caution">
    <text evidence="5">The sequence shown here is derived from an EMBL/GenBank/DDBJ whole genome shotgun (WGS) entry which is preliminary data.</text>
</comment>
<dbReference type="PIRSF" id="PIRSF006487">
    <property type="entry name" value="GcvT"/>
    <property type="match status" value="1"/>
</dbReference>
<dbReference type="SUPFAM" id="SSF103025">
    <property type="entry name" value="Folate-binding domain"/>
    <property type="match status" value="1"/>
</dbReference>
<evidence type="ECO:0000313" key="5">
    <source>
        <dbReference type="EMBL" id="HIY67429.1"/>
    </source>
</evidence>
<reference evidence="5" key="2">
    <citation type="submission" date="2021-04" db="EMBL/GenBank/DDBJ databases">
        <authorList>
            <person name="Gilroy R."/>
        </authorList>
    </citation>
    <scope>NUCLEOTIDE SEQUENCE</scope>
    <source>
        <strain evidence="5">ChiGjej1B1-98</strain>
    </source>
</reference>
<dbReference type="InterPro" id="IPR027266">
    <property type="entry name" value="TrmE/GcvT-like"/>
</dbReference>
<dbReference type="PANTHER" id="PTHR22602:SF0">
    <property type="entry name" value="TRANSFERASE CAF17, MITOCHONDRIAL-RELATED"/>
    <property type="match status" value="1"/>
</dbReference>
<accession>A0A9D2CAZ8</accession>
<evidence type="ECO:0000256" key="2">
    <source>
        <dbReference type="PIRSR" id="PIRSR006487-1"/>
    </source>
</evidence>
<feature type="binding site" evidence="2">
    <location>
        <position position="172"/>
    </location>
    <ligand>
        <name>substrate</name>
    </ligand>
</feature>
<evidence type="ECO:0000313" key="6">
    <source>
        <dbReference type="Proteomes" id="UP000824005"/>
    </source>
</evidence>